<proteinExistence type="predicted"/>
<protein>
    <submittedName>
        <fullName evidence="4">Serine/threonine-protein kinase RsbW</fullName>
    </submittedName>
</protein>
<accession>A0A1H8VKD3</accession>
<feature type="domain" description="GAF" evidence="2">
    <location>
        <begin position="372"/>
        <end position="531"/>
    </location>
</feature>
<dbReference type="EMBL" id="FOEE01000012">
    <property type="protein sequence ID" value="SEP15912.1"/>
    <property type="molecule type" value="Genomic_DNA"/>
</dbReference>
<dbReference type="Pfam" id="PF13185">
    <property type="entry name" value="GAF_2"/>
    <property type="match status" value="1"/>
</dbReference>
<dbReference type="GO" id="GO:0016301">
    <property type="term" value="F:kinase activity"/>
    <property type="evidence" value="ECO:0007669"/>
    <property type="project" value="UniProtKB-KW"/>
</dbReference>
<organism evidence="4 5">
    <name type="scientific">Trujillonella endophytica</name>
    <dbReference type="NCBI Taxonomy" id="673521"/>
    <lineage>
        <taxon>Bacteria</taxon>
        <taxon>Bacillati</taxon>
        <taxon>Actinomycetota</taxon>
        <taxon>Actinomycetes</taxon>
        <taxon>Geodermatophilales</taxon>
        <taxon>Geodermatophilaceae</taxon>
        <taxon>Trujillonella</taxon>
    </lineage>
</organism>
<sequence length="765" mass="79864">MAARADPEGVTAAAVDDSTPSIAGAELARLLEDDPADLYENAPCGYLSMLPGGEIVKVNRTLTTWLGRDAGELVGTHFADLLTVGGRVYNETHLAPLLRMQGAAREVALDLALGDGAVLPCLLNAVEVRDAVGAPALIRVTLFEVSSRRRYERALLAAQRTAAESENRSRTLHQMVSQLAAAVSVHDVAEALVERGRAAVDAGGGALWLLPAAAPGDPQRGRPDLRLVAAAGISTRLRDELEAAGGSRLLRPGGVRVVSSGAEVERSWPGLAAAMHDERIDALVLVPVTADGRHRGGLVLVLGASGKGELISLTEPGNGGDLSPADADLLATMGRQAGQALERVWLYEETARQAARSAFLLDAARLMSAAAGVTETVERLAELAVPRLADVCVIDLLTEHGPVRPAARHADRSRQPLVDRLRDLHLPSRGGAHPGAQAVESGRTVWISEITDAVLGEMTQDERHLELVRGLELTGIVAVPLMADGRALGVLTLGVDRRRAALTAADVEVAEQLALQVSQVVDKAQRLELETQTSHTLQANLLPPAPPPVPGLEVAVRYVAASRGADVGGDFYDVVPLPAGGGVALAVGDVVGHDITAAAVMGQLRSVHRVLLADRPGPSAIIDRFQAGWGLLGLQRMATAMFGSLDPATGQLRLASAGHLSPLIVSASGAEFLEVRPSRMLGAPPSASPAVEWAGVLPVGATLVLFTDGLVESRTADIDEGLALLLRAAEAAHGDGPDQLCDRLLAELIGDHRADDVALLAIARV</sequence>
<name>A0A1H8VKD3_9ACTN</name>
<dbReference type="RefSeq" id="WP_244524775.1">
    <property type="nucleotide sequence ID" value="NZ_FOEE01000012.1"/>
</dbReference>
<dbReference type="SMART" id="SM00065">
    <property type="entry name" value="GAF"/>
    <property type="match status" value="2"/>
</dbReference>
<dbReference type="Proteomes" id="UP000198960">
    <property type="component" value="Unassembled WGS sequence"/>
</dbReference>
<evidence type="ECO:0000256" key="1">
    <source>
        <dbReference type="ARBA" id="ARBA00022801"/>
    </source>
</evidence>
<dbReference type="InterPro" id="IPR029016">
    <property type="entry name" value="GAF-like_dom_sf"/>
</dbReference>
<dbReference type="InterPro" id="IPR003018">
    <property type="entry name" value="GAF"/>
</dbReference>
<evidence type="ECO:0000259" key="3">
    <source>
        <dbReference type="SMART" id="SM00331"/>
    </source>
</evidence>
<dbReference type="Gene3D" id="3.30.450.20">
    <property type="entry name" value="PAS domain"/>
    <property type="match status" value="1"/>
</dbReference>
<dbReference type="PANTHER" id="PTHR43156:SF2">
    <property type="entry name" value="STAGE II SPORULATION PROTEIN E"/>
    <property type="match status" value="1"/>
</dbReference>
<dbReference type="PANTHER" id="PTHR43156">
    <property type="entry name" value="STAGE II SPORULATION PROTEIN E-RELATED"/>
    <property type="match status" value="1"/>
</dbReference>
<dbReference type="Gene3D" id="3.30.450.40">
    <property type="match status" value="2"/>
</dbReference>
<dbReference type="InterPro" id="IPR001932">
    <property type="entry name" value="PPM-type_phosphatase-like_dom"/>
</dbReference>
<dbReference type="InterPro" id="IPR000014">
    <property type="entry name" value="PAS"/>
</dbReference>
<dbReference type="AlphaFoldDB" id="A0A1H8VKD3"/>
<dbReference type="Pfam" id="PF07228">
    <property type="entry name" value="SpoIIE"/>
    <property type="match status" value="1"/>
</dbReference>
<evidence type="ECO:0000313" key="4">
    <source>
        <dbReference type="EMBL" id="SEP15912.1"/>
    </source>
</evidence>
<feature type="domain" description="PPM-type phosphatase" evidence="3">
    <location>
        <begin position="549"/>
        <end position="764"/>
    </location>
</feature>
<evidence type="ECO:0000259" key="2">
    <source>
        <dbReference type="SMART" id="SM00065"/>
    </source>
</evidence>
<dbReference type="SUPFAM" id="SSF55781">
    <property type="entry name" value="GAF domain-like"/>
    <property type="match status" value="2"/>
</dbReference>
<dbReference type="SMART" id="SM00331">
    <property type="entry name" value="PP2C_SIG"/>
    <property type="match status" value="1"/>
</dbReference>
<dbReference type="InterPro" id="IPR036457">
    <property type="entry name" value="PPM-type-like_dom_sf"/>
</dbReference>
<dbReference type="InterPro" id="IPR052016">
    <property type="entry name" value="Bact_Sigma-Reg"/>
</dbReference>
<dbReference type="SUPFAM" id="SSF81606">
    <property type="entry name" value="PP2C-like"/>
    <property type="match status" value="1"/>
</dbReference>
<reference evidence="5" key="1">
    <citation type="submission" date="2016-10" db="EMBL/GenBank/DDBJ databases">
        <authorList>
            <person name="Varghese N."/>
            <person name="Submissions S."/>
        </authorList>
    </citation>
    <scope>NUCLEOTIDE SEQUENCE [LARGE SCALE GENOMIC DNA]</scope>
    <source>
        <strain evidence="5">DSM 45413</strain>
    </source>
</reference>
<keyword evidence="5" id="KW-1185">Reference proteome</keyword>
<keyword evidence="4" id="KW-0808">Transferase</keyword>
<gene>
    <name evidence="4" type="ORF">SAMN05660991_03635</name>
</gene>
<dbReference type="Pfam" id="PF13426">
    <property type="entry name" value="PAS_9"/>
    <property type="match status" value="1"/>
</dbReference>
<dbReference type="SUPFAM" id="SSF55785">
    <property type="entry name" value="PYP-like sensor domain (PAS domain)"/>
    <property type="match status" value="1"/>
</dbReference>
<feature type="domain" description="GAF" evidence="2">
    <location>
        <begin position="184"/>
        <end position="351"/>
    </location>
</feature>
<dbReference type="GO" id="GO:0016791">
    <property type="term" value="F:phosphatase activity"/>
    <property type="evidence" value="ECO:0007669"/>
    <property type="project" value="TreeGrafter"/>
</dbReference>
<keyword evidence="4" id="KW-0418">Kinase</keyword>
<dbReference type="STRING" id="673521.SAMN05660991_03635"/>
<dbReference type="InterPro" id="IPR035965">
    <property type="entry name" value="PAS-like_dom_sf"/>
</dbReference>
<evidence type="ECO:0000313" key="5">
    <source>
        <dbReference type="Proteomes" id="UP000198960"/>
    </source>
</evidence>
<dbReference type="Gene3D" id="3.60.40.10">
    <property type="entry name" value="PPM-type phosphatase domain"/>
    <property type="match status" value="1"/>
</dbReference>
<keyword evidence="1" id="KW-0378">Hydrolase</keyword>